<organism evidence="2 3">
    <name type="scientific">Xenorhabdus santafensis</name>
    <dbReference type="NCBI Taxonomy" id="2582833"/>
    <lineage>
        <taxon>Bacteria</taxon>
        <taxon>Pseudomonadati</taxon>
        <taxon>Pseudomonadota</taxon>
        <taxon>Gammaproteobacteria</taxon>
        <taxon>Enterobacterales</taxon>
        <taxon>Morganellaceae</taxon>
        <taxon>Xenorhabdus</taxon>
    </lineage>
</organism>
<dbReference type="Proteomes" id="UP001271890">
    <property type="component" value="Unassembled WGS sequence"/>
</dbReference>
<dbReference type="RefSeq" id="WP_319930434.1">
    <property type="nucleotide sequence ID" value="NZ_VCDN01000045.1"/>
</dbReference>
<feature type="transmembrane region" description="Helical" evidence="1">
    <location>
        <begin position="32"/>
        <end position="53"/>
    </location>
</feature>
<keyword evidence="3" id="KW-1185">Reference proteome</keyword>
<reference evidence="3" key="1">
    <citation type="journal article" date="2024" name="Toxins">
        <title>Genome Sequence Analysis of Native Xenorhabdus Strains Isolated from Entomopathogenic Nematodes in Argentina.</title>
        <authorList>
            <person name="Palma L."/>
            <person name="Frizzo L."/>
            <person name="Kaiser S."/>
            <person name="Berry C."/>
            <person name="Caballero P."/>
            <person name="Bode H.B."/>
            <person name="Del Valle E.E."/>
        </authorList>
    </citation>
    <scope>NUCLEOTIDE SEQUENCE [LARGE SCALE GENOMIC DNA]</scope>
    <source>
        <strain evidence="3">12</strain>
    </source>
</reference>
<evidence type="ECO:0000313" key="2">
    <source>
        <dbReference type="EMBL" id="MDX7988014.1"/>
    </source>
</evidence>
<proteinExistence type="predicted"/>
<comment type="caution">
    <text evidence="2">The sequence shown here is derived from an EMBL/GenBank/DDBJ whole genome shotgun (WGS) entry which is preliminary data.</text>
</comment>
<keyword evidence="1" id="KW-0812">Transmembrane</keyword>
<feature type="transmembrane region" description="Helical" evidence="1">
    <location>
        <begin position="65"/>
        <end position="91"/>
    </location>
</feature>
<sequence>MGQGIAIPLAFNTILGSVKDDMAGMASGALSTLQIVGTSTGVTIVGTILFSVLSTSSADNTTEQAYGYALAIATIYNSLASLISLFLFSYATRAATSPNGLQRM</sequence>
<name>A0ABU4SB62_9GAMM</name>
<protein>
    <submittedName>
        <fullName evidence="2">MFS transporter</fullName>
    </submittedName>
</protein>
<dbReference type="EMBL" id="VCDN01000045">
    <property type="protein sequence ID" value="MDX7988014.1"/>
    <property type="molecule type" value="Genomic_DNA"/>
</dbReference>
<evidence type="ECO:0000256" key="1">
    <source>
        <dbReference type="SAM" id="Phobius"/>
    </source>
</evidence>
<keyword evidence="1" id="KW-1133">Transmembrane helix</keyword>
<accession>A0ABU4SB62</accession>
<evidence type="ECO:0000313" key="3">
    <source>
        <dbReference type="Proteomes" id="UP001271890"/>
    </source>
</evidence>
<gene>
    <name evidence="2" type="ORF">FE392_11830</name>
</gene>
<keyword evidence="1" id="KW-0472">Membrane</keyword>